<sequence>MLLKDKVAIITGAASARGLGFATAKLFAENGAKVVIIDLNGEASKTAAAALGEGHLGLAANVADEVQVQAAIEQILAKYGRVDVLVNNAGITQSLKLMDIKRANYDAVLDVSLRGTLLMSQAVIPTMRAQKIRQHRLHLVRLRPARRRYFRRTALQRGKAGVLGLARAMARELGPDNVRVNWHHPGADSDRYYRRQAD</sequence>
<dbReference type="Gene3D" id="3.40.50.720">
    <property type="entry name" value="NAD(P)-binding Rossmann-like Domain"/>
    <property type="match status" value="1"/>
</dbReference>
<dbReference type="PANTHER" id="PTHR42760:SF135">
    <property type="entry name" value="BLL7886 PROTEIN"/>
    <property type="match status" value="1"/>
</dbReference>
<reference evidence="2 3" key="1">
    <citation type="submission" date="2018-06" db="EMBL/GenBank/DDBJ databases">
        <authorList>
            <consortium name="Pathogen Informatics"/>
            <person name="Doyle S."/>
        </authorList>
    </citation>
    <scope>NUCLEOTIDE SEQUENCE [LARGE SCALE GENOMIC DNA]</scope>
    <source>
        <strain evidence="2 3">NCTC9601</strain>
    </source>
</reference>
<comment type="similarity">
    <text evidence="1">Belongs to the short-chain dehydrogenases/reductases (SDR) family.</text>
</comment>
<dbReference type="Pfam" id="PF13561">
    <property type="entry name" value="adh_short_C2"/>
    <property type="match status" value="1"/>
</dbReference>
<evidence type="ECO:0000313" key="2">
    <source>
        <dbReference type="EMBL" id="SPX56599.1"/>
    </source>
</evidence>
<proteinExistence type="inferred from homology"/>
<dbReference type="PANTHER" id="PTHR42760">
    <property type="entry name" value="SHORT-CHAIN DEHYDROGENASES/REDUCTASES FAMILY MEMBER"/>
    <property type="match status" value="1"/>
</dbReference>
<dbReference type="EC" id="1.1.1.100" evidence="2"/>
<dbReference type="PRINTS" id="PR00081">
    <property type="entry name" value="GDHRDH"/>
</dbReference>
<dbReference type="PRINTS" id="PR00080">
    <property type="entry name" value="SDRFAMILY"/>
</dbReference>
<dbReference type="SUPFAM" id="SSF51735">
    <property type="entry name" value="NAD(P)-binding Rossmann-fold domains"/>
    <property type="match status" value="1"/>
</dbReference>
<dbReference type="Proteomes" id="UP000251123">
    <property type="component" value="Unassembled WGS sequence"/>
</dbReference>
<organism evidence="2 3">
    <name type="scientific">Klebsiella pneumoniae</name>
    <dbReference type="NCBI Taxonomy" id="573"/>
    <lineage>
        <taxon>Bacteria</taxon>
        <taxon>Pseudomonadati</taxon>
        <taxon>Pseudomonadota</taxon>
        <taxon>Gammaproteobacteria</taxon>
        <taxon>Enterobacterales</taxon>
        <taxon>Enterobacteriaceae</taxon>
        <taxon>Klebsiella/Raoultella group</taxon>
        <taxon>Klebsiella</taxon>
        <taxon>Klebsiella pneumoniae complex</taxon>
    </lineage>
</organism>
<dbReference type="GO" id="GO:0030497">
    <property type="term" value="P:fatty acid elongation"/>
    <property type="evidence" value="ECO:0007669"/>
    <property type="project" value="TreeGrafter"/>
</dbReference>
<protein>
    <submittedName>
        <fullName evidence="2">Putative short-chain dehydrogenase/reductase SDR</fullName>
        <ecNumber evidence="2">1.1.1.100</ecNumber>
    </submittedName>
</protein>
<dbReference type="AlphaFoldDB" id="A0A2X1R044"/>
<dbReference type="GO" id="GO:0004316">
    <property type="term" value="F:3-oxoacyl-[acyl-carrier-protein] reductase (NADPH) activity"/>
    <property type="evidence" value="ECO:0007669"/>
    <property type="project" value="UniProtKB-EC"/>
</dbReference>
<dbReference type="EMBL" id="UASN01000021">
    <property type="protein sequence ID" value="SPX56599.1"/>
    <property type="molecule type" value="Genomic_DNA"/>
</dbReference>
<evidence type="ECO:0000256" key="1">
    <source>
        <dbReference type="ARBA" id="ARBA00006484"/>
    </source>
</evidence>
<evidence type="ECO:0000313" key="3">
    <source>
        <dbReference type="Proteomes" id="UP000251123"/>
    </source>
</evidence>
<dbReference type="InterPro" id="IPR036291">
    <property type="entry name" value="NAD(P)-bd_dom_sf"/>
</dbReference>
<gene>
    <name evidence="2" type="primary">fabG_8</name>
    <name evidence="2" type="ORF">NCTC9601_03807</name>
</gene>
<name>A0A2X1R044_KLEPN</name>
<keyword evidence="2" id="KW-0560">Oxidoreductase</keyword>
<accession>A0A2X1R044</accession>
<dbReference type="InterPro" id="IPR002347">
    <property type="entry name" value="SDR_fam"/>
</dbReference>